<dbReference type="Pfam" id="PF00646">
    <property type="entry name" value="F-box"/>
    <property type="match status" value="1"/>
</dbReference>
<dbReference type="InterPro" id="IPR036047">
    <property type="entry name" value="F-box-like_dom_sf"/>
</dbReference>
<dbReference type="Proteomes" id="UP000825935">
    <property type="component" value="Chromosome 11"/>
</dbReference>
<dbReference type="EMBL" id="CM035416">
    <property type="protein sequence ID" value="KAH7426366.1"/>
    <property type="molecule type" value="Genomic_DNA"/>
</dbReference>
<gene>
    <name evidence="4" type="ORF">KP509_11G098800</name>
</gene>
<keyword evidence="2" id="KW-0677">Repeat</keyword>
<feature type="domain" description="F-box" evidence="3">
    <location>
        <begin position="24"/>
        <end position="64"/>
    </location>
</feature>
<dbReference type="CDD" id="cd22152">
    <property type="entry name" value="F-box_AtAFR-like"/>
    <property type="match status" value="1"/>
</dbReference>
<organism evidence="4 5">
    <name type="scientific">Ceratopteris richardii</name>
    <name type="common">Triangle waterfern</name>
    <dbReference type="NCBI Taxonomy" id="49495"/>
    <lineage>
        <taxon>Eukaryota</taxon>
        <taxon>Viridiplantae</taxon>
        <taxon>Streptophyta</taxon>
        <taxon>Embryophyta</taxon>
        <taxon>Tracheophyta</taxon>
        <taxon>Polypodiopsida</taxon>
        <taxon>Polypodiidae</taxon>
        <taxon>Polypodiales</taxon>
        <taxon>Pteridineae</taxon>
        <taxon>Pteridaceae</taxon>
        <taxon>Parkerioideae</taxon>
        <taxon>Ceratopteris</taxon>
    </lineage>
</organism>
<proteinExistence type="predicted"/>
<dbReference type="SMART" id="SM00256">
    <property type="entry name" value="FBOX"/>
    <property type="match status" value="1"/>
</dbReference>
<reference evidence="4" key="1">
    <citation type="submission" date="2021-08" db="EMBL/GenBank/DDBJ databases">
        <title>WGS assembly of Ceratopteris richardii.</title>
        <authorList>
            <person name="Marchant D.B."/>
            <person name="Chen G."/>
            <person name="Jenkins J."/>
            <person name="Shu S."/>
            <person name="Leebens-Mack J."/>
            <person name="Grimwood J."/>
            <person name="Schmutz J."/>
            <person name="Soltis P."/>
            <person name="Soltis D."/>
            <person name="Chen Z.-H."/>
        </authorList>
    </citation>
    <scope>NUCLEOTIDE SEQUENCE</scope>
    <source>
        <strain evidence="4">Whitten #5841</strain>
        <tissue evidence="4">Leaf</tissue>
    </source>
</reference>
<comment type="caution">
    <text evidence="4">The sequence shown here is derived from an EMBL/GenBank/DDBJ whole genome shotgun (WGS) entry which is preliminary data.</text>
</comment>
<dbReference type="AlphaFoldDB" id="A0A8T2TSI6"/>
<dbReference type="OMA" id="CYFACEA"/>
<protein>
    <recommendedName>
        <fullName evidence="3">F-box domain-containing protein</fullName>
    </recommendedName>
</protein>
<evidence type="ECO:0000259" key="3">
    <source>
        <dbReference type="SMART" id="SM00256"/>
    </source>
</evidence>
<dbReference type="InterPro" id="IPR015915">
    <property type="entry name" value="Kelch-typ_b-propeller"/>
</dbReference>
<dbReference type="InterPro" id="IPR057499">
    <property type="entry name" value="Kelch_FKB95"/>
</dbReference>
<evidence type="ECO:0000256" key="1">
    <source>
        <dbReference type="ARBA" id="ARBA00022441"/>
    </source>
</evidence>
<dbReference type="PANTHER" id="PTHR46344">
    <property type="entry name" value="OS02G0202900 PROTEIN"/>
    <property type="match status" value="1"/>
</dbReference>
<dbReference type="OrthoDB" id="68328at2759"/>
<evidence type="ECO:0000313" key="4">
    <source>
        <dbReference type="EMBL" id="KAH7426367.1"/>
    </source>
</evidence>
<dbReference type="SUPFAM" id="SSF117281">
    <property type="entry name" value="Kelch motif"/>
    <property type="match status" value="1"/>
</dbReference>
<evidence type="ECO:0000256" key="2">
    <source>
        <dbReference type="ARBA" id="ARBA00022737"/>
    </source>
</evidence>
<dbReference type="Gene3D" id="2.120.10.80">
    <property type="entry name" value="Kelch-type beta propeller"/>
    <property type="match status" value="1"/>
</dbReference>
<dbReference type="EMBL" id="CM035416">
    <property type="protein sequence ID" value="KAH7426365.1"/>
    <property type="molecule type" value="Genomic_DNA"/>
</dbReference>
<dbReference type="Pfam" id="PF25210">
    <property type="entry name" value="Kelch_FKB95"/>
    <property type="match status" value="1"/>
</dbReference>
<dbReference type="InterPro" id="IPR001810">
    <property type="entry name" value="F-box_dom"/>
</dbReference>
<dbReference type="EMBL" id="CM035416">
    <property type="protein sequence ID" value="KAH7426367.1"/>
    <property type="molecule type" value="Genomic_DNA"/>
</dbReference>
<sequence>MGMKVLEEGSRNLYSENAVLIPGLPDDLAMLCLVRVTRKYHHNLRGVCRRWRSFVANDLFIHLRRKLGLSEGWVYVLSRDSSEYLHWDVLDPQQRKWMVLPPIPPSCSQRFGMACEVLDGQLFFIGGCGKYEDPTNEVHVFDSHRHKWKEAARMNTARCYLASGAVDGKVYAIGGTGTTAGALTSWEMFDSEKNEWLSYDDPSVIQDLGESLVMDGMIYVRHVSPTEGLSLYAARYDPASRIWTLLDDDMTRRWYGPAVVLGKDAYMLDQTFGVKLLSLNKANKCWDPVGRISPLLIRTPCRLAVVGSTLFVIGRGLKVLAIDMENTWKSTGIMVTSSIMGLQTRANNLVVCCKTIYI</sequence>
<name>A0A8T2TSI6_CERRI</name>
<dbReference type="SMART" id="SM00612">
    <property type="entry name" value="Kelch"/>
    <property type="match status" value="2"/>
</dbReference>
<keyword evidence="5" id="KW-1185">Reference proteome</keyword>
<dbReference type="InterPro" id="IPR006652">
    <property type="entry name" value="Kelch_1"/>
</dbReference>
<dbReference type="SUPFAM" id="SSF81383">
    <property type="entry name" value="F-box domain"/>
    <property type="match status" value="1"/>
</dbReference>
<keyword evidence="1" id="KW-0880">Kelch repeat</keyword>
<accession>A0A8T2TSI6</accession>
<dbReference type="PANTHER" id="PTHR46344:SF26">
    <property type="entry name" value="F-BOX DOMAIN-CONTAINING PROTEIN"/>
    <property type="match status" value="1"/>
</dbReference>
<evidence type="ECO:0000313" key="5">
    <source>
        <dbReference type="Proteomes" id="UP000825935"/>
    </source>
</evidence>